<sequence>MTDRKPEPTNWTSQQISQLRALYPDTPTDQVAQVLGYSTSTIYRQAAALGIKKSHAFNESEHSGRIKRGRDDPRMVATQFQPGLTPWNKGVPGSTGHHENSRATQFKTRRPEESRNYLPIGSLRVTRDGLLERKMTDDRSIVPARRWTAVHRLVWEAANGPVREGHIIVFRPGQRTTQEAEITADRLECISRAENARRNHPARKSPELAKLVQLKGAITRQVNRIAKESQPK</sequence>
<name>A0A1H3ULZ1_9BURK</name>
<feature type="region of interest" description="Disordered" evidence="1">
    <location>
        <begin position="82"/>
        <end position="113"/>
    </location>
</feature>
<evidence type="ECO:0000256" key="1">
    <source>
        <dbReference type="SAM" id="MobiDB-lite"/>
    </source>
</evidence>
<dbReference type="AlphaFoldDB" id="A0A1H3ULZ1"/>
<dbReference type="RefSeq" id="WP_074924403.1">
    <property type="nucleotide sequence ID" value="NZ_CP141274.1"/>
</dbReference>
<dbReference type="GeneID" id="94692779"/>
<dbReference type="Proteomes" id="UP000183417">
    <property type="component" value="Unassembled WGS sequence"/>
</dbReference>
<gene>
    <name evidence="3" type="ORF">SAMN05421547_1534</name>
</gene>
<dbReference type="EMBL" id="FNPE01000053">
    <property type="protein sequence ID" value="SDZ62739.1"/>
    <property type="molecule type" value="Genomic_DNA"/>
</dbReference>
<organism evidence="3 4">
    <name type="scientific">Delftia lacustris</name>
    <dbReference type="NCBI Taxonomy" id="558537"/>
    <lineage>
        <taxon>Bacteria</taxon>
        <taxon>Pseudomonadati</taxon>
        <taxon>Pseudomonadota</taxon>
        <taxon>Betaproteobacteria</taxon>
        <taxon>Burkholderiales</taxon>
        <taxon>Comamonadaceae</taxon>
        <taxon>Delftia</taxon>
    </lineage>
</organism>
<dbReference type="Pfam" id="PF13392">
    <property type="entry name" value="HNH_3"/>
    <property type="match status" value="1"/>
</dbReference>
<evidence type="ECO:0000313" key="4">
    <source>
        <dbReference type="Proteomes" id="UP000183417"/>
    </source>
</evidence>
<dbReference type="InterPro" id="IPR003615">
    <property type="entry name" value="HNH_nuc"/>
</dbReference>
<proteinExistence type="predicted"/>
<feature type="domain" description="HNH nuclease" evidence="2">
    <location>
        <begin position="149"/>
        <end position="196"/>
    </location>
</feature>
<keyword evidence="3" id="KW-0540">Nuclease</keyword>
<keyword evidence="3" id="KW-0255">Endonuclease</keyword>
<reference evidence="3 4" key="1">
    <citation type="submission" date="2016-10" db="EMBL/GenBank/DDBJ databases">
        <authorList>
            <person name="de Groot N.N."/>
        </authorList>
    </citation>
    <scope>NUCLEOTIDE SEQUENCE [LARGE SCALE GENOMIC DNA]</scope>
    <source>
        <strain evidence="3 4">LMG 24775</strain>
    </source>
</reference>
<dbReference type="GO" id="GO:0004519">
    <property type="term" value="F:endonuclease activity"/>
    <property type="evidence" value="ECO:0007669"/>
    <property type="project" value="UniProtKB-KW"/>
</dbReference>
<protein>
    <submittedName>
        <fullName evidence="3">HNH endonuclease</fullName>
    </submittedName>
</protein>
<accession>A0A1H3ULZ1</accession>
<evidence type="ECO:0000313" key="3">
    <source>
        <dbReference type="EMBL" id="SDZ62739.1"/>
    </source>
</evidence>
<keyword evidence="3" id="KW-0378">Hydrolase</keyword>
<evidence type="ECO:0000259" key="2">
    <source>
        <dbReference type="Pfam" id="PF13392"/>
    </source>
</evidence>